<dbReference type="PANTHER" id="PTHR45398">
    <property type="match status" value="1"/>
</dbReference>
<dbReference type="InterPro" id="IPR020845">
    <property type="entry name" value="AMP-binding_CS"/>
</dbReference>
<dbReference type="InterPro" id="IPR023213">
    <property type="entry name" value="CAT-like_dom_sf"/>
</dbReference>
<protein>
    <submittedName>
        <fullName evidence="6">Amino acid adenylation domain-containing protein</fullName>
    </submittedName>
</protein>
<dbReference type="PANTHER" id="PTHR45398:SF1">
    <property type="entry name" value="ENZYME, PUTATIVE (JCVI)-RELATED"/>
    <property type="match status" value="1"/>
</dbReference>
<dbReference type="SUPFAM" id="SSF52777">
    <property type="entry name" value="CoA-dependent acyltransferases"/>
    <property type="match status" value="4"/>
</dbReference>
<dbReference type="InterPro" id="IPR045851">
    <property type="entry name" value="AMP-bd_C_sf"/>
</dbReference>
<proteinExistence type="predicted"/>
<evidence type="ECO:0000313" key="7">
    <source>
        <dbReference type="Proteomes" id="UP001054846"/>
    </source>
</evidence>
<dbReference type="Pfam" id="PF00501">
    <property type="entry name" value="AMP-binding"/>
    <property type="match status" value="1"/>
</dbReference>
<dbReference type="SMART" id="SM00823">
    <property type="entry name" value="PKS_PP"/>
    <property type="match status" value="1"/>
</dbReference>
<dbReference type="Gene3D" id="3.30.300.30">
    <property type="match status" value="1"/>
</dbReference>
<sequence length="1521" mass="167158">MSSQKLEGYALSPQQQRLWRLQQRHCTQPYRALCAVSIEGGLDRAAFSNAWRRVVERHEMVRTIFEALPGMALPLQVIRTDLAVPLCEHDWSDREPRLQEQQLGALWETLTQRPFDYTRGPLLEGHLVALGPRQHRLLLALPALCADATALHQWVQQLSDAYAEHLGAAPRLAEPPLQYADLAAWLNELLEADETAAGQDFWRQPPPESPSLQLPFERAGAGDGEYRPQSTSPALLPSALSAKLEHLALRGATSLEMVLLAGWGVLLGRLSGASDVLIGVGCDGRPYPELRQAIGPLARYLPVHCRLAEEPFASVLAQVADATHQGRRWQEYFAWQNLDQMPFWSFGFDYRTWPAAWVVADVRFALQRQSAHIDRCKVELVCVRAGEALTAQLFYDAGLLAAEAVEPLLGRWQALLADAAEQPQLPPGRLAVLGEDERRRLLVDCNSAPAAAPLAGCFPRLFEAQVERTPDATALVYEAQQLTYRELNRRANQLAHHLRSRGVGPQVRVGLQLERSLEMVIALLGVWKAGGAYVPLDPALPAPRLAWMAEDAQVQLVLATGADAQRSGDDRRIRLDAEQAAITRHSEANLDPAVELSHLAYVLYTSGSTGHPKGVAVEHGHLLNYLQGILPQLDLSPGASFALVSTFAADLGHTVLFPALCTGGCLHIVSGQRAFDADALAAYSRLHGIDCLKIVPSHLGALLSAARAADLLPRRCLVLGGETCSWELIAKLRQLAPSCRILNHYGPTETTVGVLTHLVEDRPHPDAATVPLGRPLANSQVYVLDEHRQPVPVGIPGELYIGGRSVARGYLNRPELSAEKFLPDPFDTQPGARLYRTGDRVRWLPDGQLEFLGRLDGQIKLRGFRIEPGEIEAVLAQHPAVSAAAVALREEGSAQPQLVAYIVPAADGLDLESLRPYLRERLAPYMIPSRCVALRALPLTPNGKLDRRALPAPDTAISREAAPHTPAEQVLAQIWAQLLRRERVGIYDNFFELGGDSILSIQMVARARQAGVRLTPRQVFEHQTIAGLAALADTVPTTQAEQGPIVGPLPLTPIQRWFFEQDLPGAHHWNQAVLLEVPADLNLDRLERAVQLLLLHHDALRLRFCREADGWRQACAPPGEVVPLRRENLTAVPPEQLGVAIAAVAAVAQAGLHLEQGPLLRAVHFDLGPNRPGRLLLVVHHLAVDGLSWRILLEDLETACGQLGRGEPLHLPSKTSSFRQWAEHLQAYARSGPLLSELDFWLSRPYHRVSSVPVDWTDGENTAATARSVAVALSAERTALLLQAVPRAYRTEINDVLLASLAQGLSRWTGASAVLVTLEGHGREDLFDGVDLSRTVGWFTTLFPVLLEVDRQADPGRQLLMVKQQLRALPQRGIGYGLLRYLAEAGPALQRLRTLPVAEVRFNYLGQFDQVLAGSALLARAREPVGPTRALHGRRSHLLDINGFILEGRLHLEWTYSEQVHRRSTVMGQAEAYLAALQQLIDQSQSAPAGGLSSEDFPQARLDQQDLDQFLSKIQPGKPRS</sequence>
<evidence type="ECO:0000256" key="2">
    <source>
        <dbReference type="ARBA" id="ARBA00022450"/>
    </source>
</evidence>
<name>A0ABY3PJM7_9CYAN</name>
<keyword evidence="3" id="KW-0597">Phosphoprotein</keyword>
<evidence type="ECO:0000256" key="3">
    <source>
        <dbReference type="ARBA" id="ARBA00022553"/>
    </source>
</evidence>
<evidence type="ECO:0000256" key="1">
    <source>
        <dbReference type="ARBA" id="ARBA00001957"/>
    </source>
</evidence>
<dbReference type="SUPFAM" id="SSF47336">
    <property type="entry name" value="ACP-like"/>
    <property type="match status" value="1"/>
</dbReference>
<dbReference type="NCBIfam" id="TIGR01720">
    <property type="entry name" value="NRPS-para261"/>
    <property type="match status" value="1"/>
</dbReference>
<comment type="cofactor">
    <cofactor evidence="1">
        <name>pantetheine 4'-phosphate</name>
        <dbReference type="ChEBI" id="CHEBI:47942"/>
    </cofactor>
</comment>
<dbReference type="CDD" id="cd05930">
    <property type="entry name" value="A_NRPS"/>
    <property type="match status" value="1"/>
</dbReference>
<dbReference type="InterPro" id="IPR020806">
    <property type="entry name" value="PKS_PP-bd"/>
</dbReference>
<evidence type="ECO:0000313" key="6">
    <source>
        <dbReference type="EMBL" id="UFP93833.1"/>
    </source>
</evidence>
<dbReference type="InterPro" id="IPR000873">
    <property type="entry name" value="AMP-dep_synth/lig_dom"/>
</dbReference>
<dbReference type="InterPro" id="IPR010071">
    <property type="entry name" value="AA_adenyl_dom"/>
</dbReference>
<gene>
    <name evidence="6" type="ORF">ISF26_18950</name>
</gene>
<dbReference type="SUPFAM" id="SSF56801">
    <property type="entry name" value="Acetyl-CoA synthetase-like"/>
    <property type="match status" value="1"/>
</dbReference>
<evidence type="ECO:0000256" key="4">
    <source>
        <dbReference type="ARBA" id="ARBA00023194"/>
    </source>
</evidence>
<dbReference type="Pfam" id="PF00668">
    <property type="entry name" value="Condensation"/>
    <property type="match status" value="2"/>
</dbReference>
<dbReference type="Pfam" id="PF13193">
    <property type="entry name" value="AMP-binding_C"/>
    <property type="match status" value="1"/>
</dbReference>
<dbReference type="Gene3D" id="3.30.559.10">
    <property type="entry name" value="Chloramphenicol acetyltransferase-like domain"/>
    <property type="match status" value="2"/>
</dbReference>
<keyword evidence="2" id="KW-0596">Phosphopantetheine</keyword>
<dbReference type="PROSITE" id="PS50075">
    <property type="entry name" value="CARRIER"/>
    <property type="match status" value="1"/>
</dbReference>
<dbReference type="InterPro" id="IPR010060">
    <property type="entry name" value="NRPS_synth"/>
</dbReference>
<organism evidence="6 7">
    <name type="scientific">Gloeobacter morelensis MG652769</name>
    <dbReference type="NCBI Taxonomy" id="2781736"/>
    <lineage>
        <taxon>Bacteria</taxon>
        <taxon>Bacillati</taxon>
        <taxon>Cyanobacteriota</taxon>
        <taxon>Cyanophyceae</taxon>
        <taxon>Gloeobacterales</taxon>
        <taxon>Gloeobacteraceae</taxon>
        <taxon>Gloeobacter</taxon>
        <taxon>Gloeobacter morelensis</taxon>
    </lineage>
</organism>
<dbReference type="InterPro" id="IPR009081">
    <property type="entry name" value="PP-bd_ACP"/>
</dbReference>
<dbReference type="CDD" id="cd19534">
    <property type="entry name" value="E_NRPS"/>
    <property type="match status" value="1"/>
</dbReference>
<dbReference type="PROSITE" id="PS00455">
    <property type="entry name" value="AMP_BINDING"/>
    <property type="match status" value="1"/>
</dbReference>
<dbReference type="RefSeq" id="WP_230840886.1">
    <property type="nucleotide sequence ID" value="NZ_CP063845.1"/>
</dbReference>
<accession>A0ABY3PJM7</accession>
<dbReference type="EMBL" id="CP063845">
    <property type="protein sequence ID" value="UFP93833.1"/>
    <property type="molecule type" value="Genomic_DNA"/>
</dbReference>
<dbReference type="InterPro" id="IPR036736">
    <property type="entry name" value="ACP-like_sf"/>
</dbReference>
<dbReference type="InterPro" id="IPR025110">
    <property type="entry name" value="AMP-bd_C"/>
</dbReference>
<keyword evidence="4" id="KW-0045">Antibiotic biosynthesis</keyword>
<dbReference type="NCBIfam" id="TIGR01733">
    <property type="entry name" value="AA-adenyl-dom"/>
    <property type="match status" value="1"/>
</dbReference>
<dbReference type="Gene3D" id="3.30.559.30">
    <property type="entry name" value="Nonribosomal peptide synthetase, condensation domain"/>
    <property type="match status" value="2"/>
</dbReference>
<dbReference type="InterPro" id="IPR001242">
    <property type="entry name" value="Condensation_dom"/>
</dbReference>
<reference evidence="6 7" key="1">
    <citation type="journal article" date="2021" name="Genome Biol. Evol.">
        <title>Complete Genome Sequencing of a Novel Gloeobacter Species from a Waterfall Cave in Mexico.</title>
        <authorList>
            <person name="Saw J.H."/>
            <person name="Cardona T."/>
            <person name="Montejano G."/>
        </authorList>
    </citation>
    <scope>NUCLEOTIDE SEQUENCE [LARGE SCALE GENOMIC DNA]</scope>
    <source>
        <strain evidence="6">MG652769</strain>
    </source>
</reference>
<evidence type="ECO:0000259" key="5">
    <source>
        <dbReference type="PROSITE" id="PS50075"/>
    </source>
</evidence>
<dbReference type="Gene3D" id="1.10.1200.10">
    <property type="entry name" value="ACP-like"/>
    <property type="match status" value="1"/>
</dbReference>
<dbReference type="Gene3D" id="3.40.50.980">
    <property type="match status" value="2"/>
</dbReference>
<dbReference type="Pfam" id="PF00550">
    <property type="entry name" value="PP-binding"/>
    <property type="match status" value="1"/>
</dbReference>
<dbReference type="Gene3D" id="2.30.38.10">
    <property type="entry name" value="Luciferase, Domain 3"/>
    <property type="match status" value="1"/>
</dbReference>
<feature type="domain" description="Carrier" evidence="5">
    <location>
        <begin position="962"/>
        <end position="1036"/>
    </location>
</feature>
<dbReference type="Proteomes" id="UP001054846">
    <property type="component" value="Chromosome"/>
</dbReference>
<dbReference type="PROSITE" id="PS00012">
    <property type="entry name" value="PHOSPHOPANTETHEINE"/>
    <property type="match status" value="1"/>
</dbReference>
<keyword evidence="7" id="KW-1185">Reference proteome</keyword>
<dbReference type="InterPro" id="IPR006162">
    <property type="entry name" value="Ppantetheine_attach_site"/>
</dbReference>